<dbReference type="InterPro" id="IPR000866">
    <property type="entry name" value="AhpC/TSA"/>
</dbReference>
<evidence type="ECO:0000259" key="5">
    <source>
        <dbReference type="PROSITE" id="PS51352"/>
    </source>
</evidence>
<name>A0A1T5N4K5_9BACT</name>
<keyword evidence="2" id="KW-0201">Cytochrome c-type biogenesis</keyword>
<dbReference type="InterPro" id="IPR025380">
    <property type="entry name" value="DUF4369"/>
</dbReference>
<gene>
    <name evidence="6" type="ORF">SAMN05660461_0241</name>
</gene>
<evidence type="ECO:0000313" key="6">
    <source>
        <dbReference type="EMBL" id="SKC95119.1"/>
    </source>
</evidence>
<dbReference type="InterPro" id="IPR013766">
    <property type="entry name" value="Thioredoxin_domain"/>
</dbReference>
<dbReference type="GO" id="GO:0030313">
    <property type="term" value="C:cell envelope"/>
    <property type="evidence" value="ECO:0007669"/>
    <property type="project" value="UniProtKB-SubCell"/>
</dbReference>
<proteinExistence type="predicted"/>
<dbReference type="PANTHER" id="PTHR42852">
    <property type="entry name" value="THIOL:DISULFIDE INTERCHANGE PROTEIN DSBE"/>
    <property type="match status" value="1"/>
</dbReference>
<dbReference type="PROSITE" id="PS00194">
    <property type="entry name" value="THIOREDOXIN_1"/>
    <property type="match status" value="1"/>
</dbReference>
<dbReference type="GO" id="GO:0016491">
    <property type="term" value="F:oxidoreductase activity"/>
    <property type="evidence" value="ECO:0007669"/>
    <property type="project" value="InterPro"/>
</dbReference>
<keyword evidence="3" id="KW-1015">Disulfide bond</keyword>
<protein>
    <submittedName>
        <fullName evidence="6">Peroxiredoxin</fullName>
    </submittedName>
</protein>
<dbReference type="EMBL" id="FUZZ01000001">
    <property type="protein sequence ID" value="SKC95119.1"/>
    <property type="molecule type" value="Genomic_DNA"/>
</dbReference>
<evidence type="ECO:0000313" key="7">
    <source>
        <dbReference type="Proteomes" id="UP000190166"/>
    </source>
</evidence>
<sequence>MKKITLIALCLPAFMNAQPAKYILNGKLTKQSGPAKVYLNKVVNEALVVDSAVVQNGEFRFEGTVEGPIRAMLILDTKGGGIDFMQLPPDADTRIFFLEEGTTKVVINERVSKARISSPLNEEEINFNKSMKSVLKSIRQLSKEYNRAPASKKDDKGFQQQMALRYQVSYEAQKLLQHKYIAENPNSFFSLMALEELAGLDVNPDMIEPIFLKLSEEIRNTTEGKAFAAEIARARSLTVGSDAPDFEVPDINGKMVRLSDFKGKTVFLDFWASWCEPCRREHRKILEAYKQFKDKNFTIISVALDPPADRKYLLEAIKEDSMVWTNLADPKIDKNQAARVYGVKAIPQNFLIDSTGMIFNKDLSGESLYQQLNSLLNKQNE</sequence>
<keyword evidence="4" id="KW-0676">Redox-active center</keyword>
<dbReference type="PROSITE" id="PS51352">
    <property type="entry name" value="THIOREDOXIN_2"/>
    <property type="match status" value="1"/>
</dbReference>
<dbReference type="GO" id="GO:0017004">
    <property type="term" value="P:cytochrome complex assembly"/>
    <property type="evidence" value="ECO:0007669"/>
    <property type="project" value="UniProtKB-KW"/>
</dbReference>
<evidence type="ECO:0000256" key="3">
    <source>
        <dbReference type="ARBA" id="ARBA00023157"/>
    </source>
</evidence>
<keyword evidence="7" id="KW-1185">Reference proteome</keyword>
<dbReference type="InterPro" id="IPR036249">
    <property type="entry name" value="Thioredoxin-like_sf"/>
</dbReference>
<dbReference type="InterPro" id="IPR050553">
    <property type="entry name" value="Thioredoxin_ResA/DsbE_sf"/>
</dbReference>
<dbReference type="CDD" id="cd02966">
    <property type="entry name" value="TlpA_like_family"/>
    <property type="match status" value="1"/>
</dbReference>
<evidence type="ECO:0000256" key="1">
    <source>
        <dbReference type="ARBA" id="ARBA00004196"/>
    </source>
</evidence>
<evidence type="ECO:0000256" key="4">
    <source>
        <dbReference type="ARBA" id="ARBA00023284"/>
    </source>
</evidence>
<feature type="domain" description="Thioredoxin" evidence="5">
    <location>
        <begin position="237"/>
        <end position="381"/>
    </location>
</feature>
<dbReference type="SUPFAM" id="SSF52833">
    <property type="entry name" value="Thioredoxin-like"/>
    <property type="match status" value="1"/>
</dbReference>
<dbReference type="PANTHER" id="PTHR42852:SF6">
    <property type="entry name" value="THIOL:DISULFIDE INTERCHANGE PROTEIN DSBE"/>
    <property type="match status" value="1"/>
</dbReference>
<dbReference type="Pfam" id="PF00578">
    <property type="entry name" value="AhpC-TSA"/>
    <property type="match status" value="1"/>
</dbReference>
<accession>A0A1T5N4K5</accession>
<dbReference type="Gene3D" id="3.40.30.10">
    <property type="entry name" value="Glutaredoxin"/>
    <property type="match status" value="1"/>
</dbReference>
<dbReference type="Proteomes" id="UP000190166">
    <property type="component" value="Unassembled WGS sequence"/>
</dbReference>
<dbReference type="RefSeq" id="WP_079467592.1">
    <property type="nucleotide sequence ID" value="NZ_FUZZ01000001.1"/>
</dbReference>
<dbReference type="GO" id="GO:0016209">
    <property type="term" value="F:antioxidant activity"/>
    <property type="evidence" value="ECO:0007669"/>
    <property type="project" value="InterPro"/>
</dbReference>
<dbReference type="Pfam" id="PF14289">
    <property type="entry name" value="DUF4369"/>
    <property type="match status" value="1"/>
</dbReference>
<reference evidence="6 7" key="1">
    <citation type="submission" date="2017-02" db="EMBL/GenBank/DDBJ databases">
        <authorList>
            <person name="Peterson S.W."/>
        </authorList>
    </citation>
    <scope>NUCLEOTIDE SEQUENCE [LARGE SCALE GENOMIC DNA]</scope>
    <source>
        <strain evidence="6 7">DSM 18108</strain>
    </source>
</reference>
<dbReference type="AlphaFoldDB" id="A0A1T5N4K5"/>
<comment type="subcellular location">
    <subcellularLocation>
        <location evidence="1">Cell envelope</location>
    </subcellularLocation>
</comment>
<dbReference type="InterPro" id="IPR017937">
    <property type="entry name" value="Thioredoxin_CS"/>
</dbReference>
<organism evidence="6 7">
    <name type="scientific">Chitinophaga ginsengisegetis</name>
    <dbReference type="NCBI Taxonomy" id="393003"/>
    <lineage>
        <taxon>Bacteria</taxon>
        <taxon>Pseudomonadati</taxon>
        <taxon>Bacteroidota</taxon>
        <taxon>Chitinophagia</taxon>
        <taxon>Chitinophagales</taxon>
        <taxon>Chitinophagaceae</taxon>
        <taxon>Chitinophaga</taxon>
    </lineage>
</organism>
<dbReference type="STRING" id="393003.SAMN05660461_0241"/>
<evidence type="ECO:0000256" key="2">
    <source>
        <dbReference type="ARBA" id="ARBA00022748"/>
    </source>
</evidence>